<dbReference type="Pfam" id="PF11912">
    <property type="entry name" value="CfaA_B_C"/>
    <property type="match status" value="1"/>
</dbReference>
<proteinExistence type="predicted"/>
<dbReference type="GeneID" id="14867332"/>
<dbReference type="KEGG" id="dfa:DFA_09934"/>
<protein>
    <recommendedName>
        <fullName evidence="4">Lipoprotein</fullName>
    </recommendedName>
</protein>
<dbReference type="PANTHER" id="PTHR33576">
    <property type="entry name" value="CARBOHYDRATE BINDING DOMAIN-CONTAINING PROTEIN-RELATED"/>
    <property type="match status" value="1"/>
</dbReference>
<name>F4Q8U1_CACFS</name>
<evidence type="ECO:0000313" key="2">
    <source>
        <dbReference type="EMBL" id="EGG15110.1"/>
    </source>
</evidence>
<dbReference type="EMBL" id="GL883026">
    <property type="protein sequence ID" value="EGG15110.1"/>
    <property type="molecule type" value="Genomic_DNA"/>
</dbReference>
<dbReference type="RefSeq" id="XP_004351830.1">
    <property type="nucleotide sequence ID" value="XM_004351778.1"/>
</dbReference>
<organism evidence="2 3">
    <name type="scientific">Cavenderia fasciculata</name>
    <name type="common">Slime mold</name>
    <name type="synonym">Dictyostelium fasciculatum</name>
    <dbReference type="NCBI Taxonomy" id="261658"/>
    <lineage>
        <taxon>Eukaryota</taxon>
        <taxon>Amoebozoa</taxon>
        <taxon>Evosea</taxon>
        <taxon>Eumycetozoa</taxon>
        <taxon>Dictyostelia</taxon>
        <taxon>Acytosteliales</taxon>
        <taxon>Cavenderiaceae</taxon>
        <taxon>Cavenderia</taxon>
    </lineage>
</organism>
<dbReference type="AlphaFoldDB" id="F4Q8U1"/>
<dbReference type="InterPro" id="IPR021837">
    <property type="entry name" value="CfaA/B/C"/>
</dbReference>
<sequence length="233" mass="26006">MKIITTIILSTLLILVGNCTTTTTQYYASFTPFSGVNCTGSISGQGSSYLLNTCLPYGDKYSIKYVPNNDNTAFTPIYYLYNADCSRFPTKDTTLNIGQCYSNEINDPDNGLFYSSASIQSEPLAPPSSGQPSLYSRFFDKSDQSCSETMLWSQFYTNNTAYDVNFTQRETFYCDPITNNPMQQICNLGGNKECTTNDLSSKCQYDNTYLANSIYTCVDGTTSDDIIKVRHIK</sequence>
<accession>F4Q8U1</accession>
<keyword evidence="1" id="KW-0732">Signal</keyword>
<dbReference type="Proteomes" id="UP000007797">
    <property type="component" value="Unassembled WGS sequence"/>
</dbReference>
<evidence type="ECO:0008006" key="4">
    <source>
        <dbReference type="Google" id="ProtNLM"/>
    </source>
</evidence>
<evidence type="ECO:0000256" key="1">
    <source>
        <dbReference type="SAM" id="SignalP"/>
    </source>
</evidence>
<keyword evidence="3" id="KW-1185">Reference proteome</keyword>
<feature type="chain" id="PRO_5003320695" description="Lipoprotein" evidence="1">
    <location>
        <begin position="22"/>
        <end position="233"/>
    </location>
</feature>
<gene>
    <name evidence="2" type="ORF">DFA_09934</name>
</gene>
<evidence type="ECO:0000313" key="3">
    <source>
        <dbReference type="Proteomes" id="UP000007797"/>
    </source>
</evidence>
<feature type="signal peptide" evidence="1">
    <location>
        <begin position="1"/>
        <end position="21"/>
    </location>
</feature>
<dbReference type="PANTHER" id="PTHR33576:SF5">
    <property type="entry name" value="TRANSMEMBRANE PROTEIN"/>
    <property type="match status" value="1"/>
</dbReference>
<dbReference type="OMA" id="YVTIANE"/>
<reference evidence="3" key="1">
    <citation type="journal article" date="2011" name="Genome Res.">
        <title>Phylogeny-wide analysis of social amoeba genomes highlights ancient origins for complex intercellular communication.</title>
        <authorList>
            <person name="Heidel A.J."/>
            <person name="Lawal H.M."/>
            <person name="Felder M."/>
            <person name="Schilde C."/>
            <person name="Helps N.R."/>
            <person name="Tunggal B."/>
            <person name="Rivero F."/>
            <person name="John U."/>
            <person name="Schleicher M."/>
            <person name="Eichinger L."/>
            <person name="Platzer M."/>
            <person name="Noegel A.A."/>
            <person name="Schaap P."/>
            <person name="Gloeckner G."/>
        </authorList>
    </citation>
    <scope>NUCLEOTIDE SEQUENCE [LARGE SCALE GENOMIC DNA]</scope>
    <source>
        <strain evidence="3">SH3</strain>
    </source>
</reference>